<protein>
    <submittedName>
        <fullName evidence="2">Extensin-like protein</fullName>
    </submittedName>
</protein>
<dbReference type="PATRIC" id="fig|1297742.4.peg.4444"/>
<feature type="compositionally biased region" description="Low complexity" evidence="1">
    <location>
        <begin position="482"/>
        <end position="503"/>
    </location>
</feature>
<organism evidence="2 3">
    <name type="scientific">Pseudomyxococcus hansupus</name>
    <dbReference type="NCBI Taxonomy" id="1297742"/>
    <lineage>
        <taxon>Bacteria</taxon>
        <taxon>Pseudomonadati</taxon>
        <taxon>Myxococcota</taxon>
        <taxon>Myxococcia</taxon>
        <taxon>Myxococcales</taxon>
        <taxon>Cystobacterineae</taxon>
        <taxon>Myxococcaceae</taxon>
        <taxon>Pseudomyxococcus</taxon>
    </lineage>
</organism>
<dbReference type="STRING" id="1297742.A176_004402"/>
<feature type="region of interest" description="Disordered" evidence="1">
    <location>
        <begin position="96"/>
        <end position="120"/>
    </location>
</feature>
<feature type="region of interest" description="Disordered" evidence="1">
    <location>
        <begin position="478"/>
        <end position="503"/>
    </location>
</feature>
<evidence type="ECO:0000313" key="2">
    <source>
        <dbReference type="EMBL" id="AKQ67490.1"/>
    </source>
</evidence>
<feature type="region of interest" description="Disordered" evidence="1">
    <location>
        <begin position="259"/>
        <end position="289"/>
    </location>
</feature>
<dbReference type="KEGG" id="mym:A176_004402"/>
<proteinExistence type="predicted"/>
<dbReference type="RefSeq" id="WP_002639138.1">
    <property type="nucleotide sequence ID" value="NZ_CP012109.1"/>
</dbReference>
<dbReference type="OrthoDB" id="5501104at2"/>
<dbReference type="EMBL" id="CP012109">
    <property type="protein sequence ID" value="AKQ67490.1"/>
    <property type="molecule type" value="Genomic_DNA"/>
</dbReference>
<evidence type="ECO:0000256" key="1">
    <source>
        <dbReference type="SAM" id="MobiDB-lite"/>
    </source>
</evidence>
<dbReference type="AlphaFoldDB" id="A0A0H4X1K0"/>
<name>A0A0H4X1K0_9BACT</name>
<reference evidence="2 3" key="1">
    <citation type="journal article" date="2016" name="PLoS ONE">
        <title>Complete Genome Sequence and Comparative Genomics of a Novel Myxobacterium Myxococcus hansupus.</title>
        <authorList>
            <person name="Sharma G."/>
            <person name="Narwani T."/>
            <person name="Subramanian S."/>
        </authorList>
    </citation>
    <scope>NUCLEOTIDE SEQUENCE [LARGE SCALE GENOMIC DNA]</scope>
    <source>
        <strain evidence="3">mixupus</strain>
    </source>
</reference>
<keyword evidence="3" id="KW-1185">Reference proteome</keyword>
<accession>A0A0H4X1K0</accession>
<evidence type="ECO:0000313" key="3">
    <source>
        <dbReference type="Proteomes" id="UP000009026"/>
    </source>
</evidence>
<dbReference type="Proteomes" id="UP000009026">
    <property type="component" value="Chromosome"/>
</dbReference>
<sequence length="503" mass="49542">MAGPISTVLLSGLLAAAPGGFTFEGLEASARTGQPDGFFIQGSLPFTDLAESGTGSASLTVEDRVSLPGATFGDKGQLEASFRLGATEYRVELTQPGFPPEQEQGQGDSSGPMPRPPPHAIGGGVLLDVPLYGDSGLGWTAMTRTHAAVAVWGVGSVWRNGQLLTDRAFVHAAALAAGAYADDDTHRLLRQARYDDTELVVLVWNLPQQLEPRGFIQFVFEDVAIDVGGVAVRSRPFVENTGNPPLSWHSLTPVPPGARVVGAPVTASPPPAPSATGGGGTAGVEGTSAQVQDTGTVTTVTVPGTATGSDATTPAVVPGAPVLPVTPDVISGGLAAPSTSTGPANFSGQLPAPTLDGTGAPLGFTAGSGTAQAGTGAPLGFTAGSGTAPTQTFATPPTVSTFGSFGVQPLAPGSFDAFVGTGQSSAGIIATEAPLNSSPALSPPALLSTPAPLNGALPTPLLGTPAPLNAGPAIALPATPSPVTGPAVGPAAPAATPAPATGP</sequence>
<gene>
    <name evidence="2" type="ORF">A176_004402</name>
</gene>